<organism evidence="4 5">
    <name type="scientific">Desmophyllum pertusum</name>
    <dbReference type="NCBI Taxonomy" id="174260"/>
    <lineage>
        <taxon>Eukaryota</taxon>
        <taxon>Metazoa</taxon>
        <taxon>Cnidaria</taxon>
        <taxon>Anthozoa</taxon>
        <taxon>Hexacorallia</taxon>
        <taxon>Scleractinia</taxon>
        <taxon>Caryophylliina</taxon>
        <taxon>Caryophylliidae</taxon>
        <taxon>Desmophyllum</taxon>
    </lineage>
</organism>
<keyword evidence="1 2" id="KW-0732">Signal</keyword>
<accession>A0A9X0CU50</accession>
<dbReference type="AlphaFoldDB" id="A0A9X0CU50"/>
<dbReference type="Pfam" id="PF13517">
    <property type="entry name" value="FG-GAP_3"/>
    <property type="match status" value="2"/>
</dbReference>
<dbReference type="InterPro" id="IPR037120">
    <property type="entry name" value="Haem_peroxidase_sf_animal"/>
</dbReference>
<dbReference type="PANTHER" id="PTHR16026:SF0">
    <property type="entry name" value="CARTILAGE ACIDIC PROTEIN 1"/>
    <property type="match status" value="1"/>
</dbReference>
<dbReference type="Pfam" id="PF03098">
    <property type="entry name" value="An_peroxidase"/>
    <property type="match status" value="1"/>
</dbReference>
<dbReference type="InterPro" id="IPR010255">
    <property type="entry name" value="Haem_peroxidase_sf"/>
</dbReference>
<evidence type="ECO:0000313" key="5">
    <source>
        <dbReference type="Proteomes" id="UP001163046"/>
    </source>
</evidence>
<dbReference type="GO" id="GO:0020037">
    <property type="term" value="F:heme binding"/>
    <property type="evidence" value="ECO:0007669"/>
    <property type="project" value="InterPro"/>
</dbReference>
<protein>
    <recommendedName>
        <fullName evidence="3">ASPIC/UnbV domain-containing protein</fullName>
    </recommendedName>
</protein>
<evidence type="ECO:0000313" key="4">
    <source>
        <dbReference type="EMBL" id="KAJ7374308.1"/>
    </source>
</evidence>
<dbReference type="Proteomes" id="UP001163046">
    <property type="component" value="Unassembled WGS sequence"/>
</dbReference>
<dbReference type="SUPFAM" id="SSF69318">
    <property type="entry name" value="Integrin alpha N-terminal domain"/>
    <property type="match status" value="1"/>
</dbReference>
<dbReference type="InterPro" id="IPR011519">
    <property type="entry name" value="UnbV_ASPIC"/>
</dbReference>
<evidence type="ECO:0000256" key="1">
    <source>
        <dbReference type="ARBA" id="ARBA00022729"/>
    </source>
</evidence>
<feature type="chain" id="PRO_5040903516" description="ASPIC/UnbV domain-containing protein" evidence="2">
    <location>
        <begin position="22"/>
        <end position="840"/>
    </location>
</feature>
<dbReference type="PANTHER" id="PTHR16026">
    <property type="entry name" value="CARTILAGE ACIDIC PROTEIN 1"/>
    <property type="match status" value="1"/>
</dbReference>
<dbReference type="PROSITE" id="PS50292">
    <property type="entry name" value="PEROXIDASE_3"/>
    <property type="match status" value="1"/>
</dbReference>
<name>A0A9X0CU50_9CNID</name>
<dbReference type="GO" id="GO:0006979">
    <property type="term" value="P:response to oxidative stress"/>
    <property type="evidence" value="ECO:0007669"/>
    <property type="project" value="InterPro"/>
</dbReference>
<feature type="domain" description="ASPIC/UnbV" evidence="3">
    <location>
        <begin position="561"/>
        <end position="627"/>
    </location>
</feature>
<dbReference type="InterPro" id="IPR013517">
    <property type="entry name" value="FG-GAP"/>
</dbReference>
<dbReference type="InterPro" id="IPR028994">
    <property type="entry name" value="Integrin_alpha_N"/>
</dbReference>
<dbReference type="GO" id="GO:0004601">
    <property type="term" value="F:peroxidase activity"/>
    <property type="evidence" value="ECO:0007669"/>
    <property type="project" value="InterPro"/>
</dbReference>
<dbReference type="SUPFAM" id="SSF48113">
    <property type="entry name" value="Heme-dependent peroxidases"/>
    <property type="match status" value="1"/>
</dbReference>
<comment type="caution">
    <text evidence="4">The sequence shown here is derived from an EMBL/GenBank/DDBJ whole genome shotgun (WGS) entry which is preliminary data.</text>
</comment>
<dbReference type="Gene3D" id="1.10.640.10">
    <property type="entry name" value="Haem peroxidase domain superfamily, animal type"/>
    <property type="match status" value="1"/>
</dbReference>
<gene>
    <name evidence="4" type="ORF">OS493_007394</name>
</gene>
<dbReference type="Gene3D" id="2.130.10.130">
    <property type="entry name" value="Integrin alpha, N-terminal"/>
    <property type="match status" value="2"/>
</dbReference>
<dbReference type="EMBL" id="MU826828">
    <property type="protein sequence ID" value="KAJ7374308.1"/>
    <property type="molecule type" value="Genomic_DNA"/>
</dbReference>
<dbReference type="InterPro" id="IPR019791">
    <property type="entry name" value="Haem_peroxidase_animal"/>
</dbReference>
<feature type="signal peptide" evidence="2">
    <location>
        <begin position="1"/>
        <end position="21"/>
    </location>
</feature>
<dbReference type="InterPro" id="IPR027039">
    <property type="entry name" value="Crtac1"/>
</dbReference>
<dbReference type="OrthoDB" id="6019201at2759"/>
<keyword evidence="5" id="KW-1185">Reference proteome</keyword>
<dbReference type="Pfam" id="PF07593">
    <property type="entry name" value="UnbV_ASPIC"/>
    <property type="match status" value="1"/>
</dbReference>
<reference evidence="4" key="1">
    <citation type="submission" date="2023-01" db="EMBL/GenBank/DDBJ databases">
        <title>Genome assembly of the deep-sea coral Lophelia pertusa.</title>
        <authorList>
            <person name="Herrera S."/>
            <person name="Cordes E."/>
        </authorList>
    </citation>
    <scope>NUCLEOTIDE SEQUENCE</scope>
    <source>
        <strain evidence="4">USNM1676648</strain>
        <tissue evidence="4">Polyp</tissue>
    </source>
</reference>
<evidence type="ECO:0000256" key="2">
    <source>
        <dbReference type="SAM" id="SignalP"/>
    </source>
</evidence>
<proteinExistence type="predicted"/>
<evidence type="ECO:0000259" key="3">
    <source>
        <dbReference type="Pfam" id="PF07593"/>
    </source>
</evidence>
<sequence length="840" mass="92503">MAAVTFRILVFLSSCIGVSSASTPTIISNPDTYEAQDGIYITEHRVDDSGTKWTQKASLGRLEVLANDMALNLPFESCMEEKLTRQNKYTDHLGQNSKFKEIHQQAGFQHVHRTSNAISPHCVFDVVIPYQNSSHQERIPGQYCAPEHMTGGAAVGDYNGDGMEDLYFTVFHSTSVLYKNNGDGTFTDVTKDAGIGPSRLANGAIWVDVDQDGDLDLYVTTVGDTRHYLYINYGGHFKEEAMQRNCSMQTSDKRKLSGMTPSVGDFNHDGFADIYVTEWLPHSLGKPSASRLLRNMGHRAPGYFQDVTMDAGVDMDGYFNGSALSKGTYTLGSSFTDFDKDGWVDLLVTADYGYSKMFWNQKNGTFMECTQSCGLDAKQNAKGHAIGDWDNDGLLDWFSTAMWQNRSECSMSGCMYVSGGNVLFRNRGGRQFEEATDKAGVENGGLGWGAALLDFDNNGYVDFITSSGIDLNKMHLWQNLGAGQNGKTQEVSSLYGLSGTGKGRGLLKWDYDDDGDEDIVVCNNVGAPFFYQYQQKEPNNWIRIRVVHRCLKNQHKLCDSLGARVQVIMGNNHIQTQEIGSSTHFLGQSSRVAHFGLGRNSGHVTVNVTWSSGVMVTYSNVPPDTRLRVVQPNMSDSGKTFPYSSLKKCFSLYVTEINKQPSKSRVTINSDGKTVDLKINLGVKLSELSNETFTYTVSVVPSPGGQPLTSNTTCNVMFSRSIASDCKDGRKIGLVPSVTNDRRLDGTSNNKDHVRFGAALEDVTRDAPAMYADGIALPAGANRPSPRKISNELFQQFLAHDTDSSSQLPTRDFDILSDVKLPIPVPKVSSMNISNGFIYV</sequence>